<dbReference type="InterPro" id="IPR050547">
    <property type="entry name" value="DEAD_box_RNA_helicases"/>
</dbReference>
<evidence type="ECO:0000256" key="4">
    <source>
        <dbReference type="ARBA" id="ARBA00022723"/>
    </source>
</evidence>
<dbReference type="Gene3D" id="1.10.3210.30">
    <property type="match status" value="1"/>
</dbReference>
<name>A0ABT7EW01_9RHOB</name>
<evidence type="ECO:0000256" key="9">
    <source>
        <dbReference type="ARBA" id="ARBA00023118"/>
    </source>
</evidence>
<keyword evidence="8" id="KW-0067">ATP-binding</keyword>
<dbReference type="PROSITE" id="PS51643">
    <property type="entry name" value="HD_CAS3"/>
    <property type="match status" value="1"/>
</dbReference>
<evidence type="ECO:0000313" key="12">
    <source>
        <dbReference type="Proteomes" id="UP001243757"/>
    </source>
</evidence>
<feature type="domain" description="HD Cas3-type" evidence="10">
    <location>
        <begin position="14"/>
        <end position="202"/>
    </location>
</feature>
<comment type="similarity">
    <text evidence="2">In the central section; belongs to the CRISPR-associated helicase Cas3 family.</text>
</comment>
<dbReference type="Pfam" id="PF18019">
    <property type="entry name" value="Cas3_HD"/>
    <property type="match status" value="1"/>
</dbReference>
<evidence type="ECO:0000256" key="6">
    <source>
        <dbReference type="ARBA" id="ARBA00022801"/>
    </source>
</evidence>
<keyword evidence="3" id="KW-0540">Nuclease</keyword>
<accession>A0ABT7EW01</accession>
<dbReference type="InterPro" id="IPR038257">
    <property type="entry name" value="CRISPR-assoc_Cas3_HD_sf"/>
</dbReference>
<dbReference type="NCBIfam" id="TIGR01596">
    <property type="entry name" value="cas3_HD"/>
    <property type="match status" value="1"/>
</dbReference>
<dbReference type="SUPFAM" id="SSF52540">
    <property type="entry name" value="P-loop containing nucleoside triphosphate hydrolases"/>
    <property type="match status" value="1"/>
</dbReference>
<evidence type="ECO:0000256" key="3">
    <source>
        <dbReference type="ARBA" id="ARBA00022722"/>
    </source>
</evidence>
<dbReference type="NCBIfam" id="TIGR01587">
    <property type="entry name" value="cas3_core"/>
    <property type="match status" value="1"/>
</dbReference>
<comment type="similarity">
    <text evidence="1">In the N-terminal section; belongs to the CRISPR-associated nuclease Cas3-HD family.</text>
</comment>
<reference evidence="11 12" key="1">
    <citation type="submission" date="2023-05" db="EMBL/GenBank/DDBJ databases">
        <title>Pseudodonghicola sp. nov.</title>
        <authorList>
            <person name="Huang J."/>
        </authorList>
    </citation>
    <scope>NUCLEOTIDE SEQUENCE [LARGE SCALE GENOMIC DNA]</scope>
    <source>
        <strain evidence="11 12">IC7</strain>
    </source>
</reference>
<evidence type="ECO:0000256" key="8">
    <source>
        <dbReference type="ARBA" id="ARBA00022840"/>
    </source>
</evidence>
<organism evidence="11 12">
    <name type="scientific">Pseudodonghicola flavimaris</name>
    <dbReference type="NCBI Taxonomy" id="3050036"/>
    <lineage>
        <taxon>Bacteria</taxon>
        <taxon>Pseudomonadati</taxon>
        <taxon>Pseudomonadota</taxon>
        <taxon>Alphaproteobacteria</taxon>
        <taxon>Rhodobacterales</taxon>
        <taxon>Paracoccaceae</taxon>
        <taxon>Pseudodonghicola</taxon>
    </lineage>
</organism>
<protein>
    <submittedName>
        <fullName evidence="11">CRISPR-associated helicase Cas3</fullName>
    </submittedName>
</protein>
<evidence type="ECO:0000256" key="5">
    <source>
        <dbReference type="ARBA" id="ARBA00022741"/>
    </source>
</evidence>
<dbReference type="Pfam" id="PF22590">
    <property type="entry name" value="Cas3-like_C_2"/>
    <property type="match status" value="1"/>
</dbReference>
<dbReference type="Gene3D" id="3.40.50.300">
    <property type="entry name" value="P-loop containing nucleotide triphosphate hydrolases"/>
    <property type="match status" value="2"/>
</dbReference>
<evidence type="ECO:0000256" key="7">
    <source>
        <dbReference type="ARBA" id="ARBA00022806"/>
    </source>
</evidence>
<keyword evidence="7" id="KW-0347">Helicase</keyword>
<evidence type="ECO:0000256" key="1">
    <source>
        <dbReference type="ARBA" id="ARBA00006847"/>
    </source>
</evidence>
<evidence type="ECO:0000313" key="11">
    <source>
        <dbReference type="EMBL" id="MDK3016469.1"/>
    </source>
</evidence>
<dbReference type="InterPro" id="IPR011545">
    <property type="entry name" value="DEAD/DEAH_box_helicase_dom"/>
</dbReference>
<dbReference type="InterPro" id="IPR006474">
    <property type="entry name" value="Helicase_Cas3_CRISPR-ass_core"/>
</dbReference>
<keyword evidence="6" id="KW-0378">Hydrolase</keyword>
<dbReference type="Proteomes" id="UP001243757">
    <property type="component" value="Unassembled WGS sequence"/>
</dbReference>
<dbReference type="PANTHER" id="PTHR47963">
    <property type="entry name" value="DEAD-BOX ATP-DEPENDENT RNA HELICASE 47, MITOCHONDRIAL"/>
    <property type="match status" value="1"/>
</dbReference>
<dbReference type="RefSeq" id="WP_284479281.1">
    <property type="nucleotide sequence ID" value="NZ_JASNJD010000001.1"/>
</dbReference>
<keyword evidence="12" id="KW-1185">Reference proteome</keyword>
<dbReference type="InterPro" id="IPR006483">
    <property type="entry name" value="CRISPR-assoc_Cas3_HD"/>
</dbReference>
<evidence type="ECO:0000256" key="2">
    <source>
        <dbReference type="ARBA" id="ARBA00009046"/>
    </source>
</evidence>
<dbReference type="InterPro" id="IPR014001">
    <property type="entry name" value="Helicase_ATP-bd"/>
</dbReference>
<dbReference type="PANTHER" id="PTHR47963:SF9">
    <property type="entry name" value="CRISPR-ASSOCIATED ENDONUCLEASE_HELICASE CAS3"/>
    <property type="match status" value="1"/>
</dbReference>
<dbReference type="InterPro" id="IPR027417">
    <property type="entry name" value="P-loop_NTPase"/>
</dbReference>
<sequence length="833" mass="89959">MTSFSAAWGKADPETGAWHHLAHHSADVSAVVMELLDLPVFRARADAAAGHPITPGQVTCLAALAFLHDIGKLATGFQAKAWPEGAGITPRGHVQCGWAWLAQGEAESALAGNAPLIGRWDQIQGWFQVLFAHHGRPVPVPDLTWGQDAFLPRQGYDPAAQETVMGNALVNWFPEIRSACPPRLSPEFSHFFAGLLALSDWIGSDRRAFPFVGEFQETYWQQARQNARRRLREIGLDRSGVSLAGAPDWALLSDHPQPRPAQQVVADVPLADPLVILEAETGAGKTEAALWRFARLYQAGLVDALYFAVPTRAAARQLQVRVQQAMRRMFGASAPEVILAIPGQALAGEAHGVRLPDFRMRWDDTTTEPPRRWAAEHATRFLAAQIAVGTVDQVMLGGLKVKHAHLRGSALSRSLLVIDEVHASDAWMTEIQRSLVDSHLRLGGHAMLMSATLGAVARSAWRGEALPDLPGAQAAPYPAVWTGTGCFPVTGAASRGKDVRLTLHEGWRGEDAAGLAVAAAREGARVLVIRNTVARAQETFANCRAVAPDLVFSVNGVATLHHSRFAAEDRARLDARVEQVLGGTGGGCLVIGTQTLEQSLDIDADYLITDLCPMDVLLQRIGRLHRHTRARPAGYGEAQSVVLCPPEGLDPLTRTAENGLGNYGRTASLSGVYLDVPALAATLERIVAEPVWSIPAMNRALVEAATHPEALDLIAEARGWRGYRQRVGGKAIAETQGARLVLLDRSAPFPDRFPEDEVIRTRLGEFGVVLTLPEGTLGPFGAPIRTLALPVQWSHGLTGEEEVQVDAGAEGLTLRVGDRVFFYDAAGLRREEE</sequence>
<evidence type="ECO:0000259" key="10">
    <source>
        <dbReference type="PROSITE" id="PS51643"/>
    </source>
</evidence>
<dbReference type="Pfam" id="PF00270">
    <property type="entry name" value="DEAD"/>
    <property type="match status" value="1"/>
</dbReference>
<keyword evidence="5" id="KW-0547">Nucleotide-binding</keyword>
<dbReference type="CDD" id="cd09641">
    <property type="entry name" value="Cas3''_I"/>
    <property type="match status" value="1"/>
</dbReference>
<keyword evidence="4" id="KW-0479">Metal-binding</keyword>
<dbReference type="EMBL" id="JASNJD010000001">
    <property type="protein sequence ID" value="MDK3016469.1"/>
    <property type="molecule type" value="Genomic_DNA"/>
</dbReference>
<gene>
    <name evidence="11" type="primary">cas3</name>
    <name evidence="11" type="ORF">QO033_02205</name>
</gene>
<proteinExistence type="inferred from homology"/>
<dbReference type="InterPro" id="IPR054712">
    <property type="entry name" value="Cas3-like_dom"/>
</dbReference>
<comment type="caution">
    <text evidence="11">The sequence shown here is derived from an EMBL/GenBank/DDBJ whole genome shotgun (WGS) entry which is preliminary data.</text>
</comment>
<keyword evidence="9" id="KW-0051">Antiviral defense</keyword>
<dbReference type="SMART" id="SM00487">
    <property type="entry name" value="DEXDc"/>
    <property type="match status" value="1"/>
</dbReference>